<gene>
    <name evidence="1" type="ORF">RRG08_060162</name>
</gene>
<proteinExistence type="predicted"/>
<dbReference type="Proteomes" id="UP001283361">
    <property type="component" value="Unassembled WGS sequence"/>
</dbReference>
<sequence length="80" mass="9006">MDDFGQTPGVSSASFMPLRPLVGVSARKQYSVNGGLENRRFYVVSEVQQMSTQKLPMALLCWVVRTGGQHLSSEWNQFLR</sequence>
<reference evidence="1" key="1">
    <citation type="journal article" date="2023" name="G3 (Bethesda)">
        <title>A reference genome for the long-term kleptoplast-retaining sea slug Elysia crispata morphotype clarki.</title>
        <authorList>
            <person name="Eastman K.E."/>
            <person name="Pendleton A.L."/>
            <person name="Shaikh M.A."/>
            <person name="Suttiyut T."/>
            <person name="Ogas R."/>
            <person name="Tomko P."/>
            <person name="Gavelis G."/>
            <person name="Widhalm J.R."/>
            <person name="Wisecaver J.H."/>
        </authorList>
    </citation>
    <scope>NUCLEOTIDE SEQUENCE</scope>
    <source>
        <strain evidence="1">ECLA1</strain>
    </source>
</reference>
<dbReference type="AlphaFoldDB" id="A0AAE0ZZ60"/>
<organism evidence="1 2">
    <name type="scientific">Elysia crispata</name>
    <name type="common">lettuce slug</name>
    <dbReference type="NCBI Taxonomy" id="231223"/>
    <lineage>
        <taxon>Eukaryota</taxon>
        <taxon>Metazoa</taxon>
        <taxon>Spiralia</taxon>
        <taxon>Lophotrochozoa</taxon>
        <taxon>Mollusca</taxon>
        <taxon>Gastropoda</taxon>
        <taxon>Heterobranchia</taxon>
        <taxon>Euthyneura</taxon>
        <taxon>Panpulmonata</taxon>
        <taxon>Sacoglossa</taxon>
        <taxon>Placobranchoidea</taxon>
        <taxon>Plakobranchidae</taxon>
        <taxon>Elysia</taxon>
    </lineage>
</organism>
<evidence type="ECO:0000313" key="1">
    <source>
        <dbReference type="EMBL" id="KAK3778235.1"/>
    </source>
</evidence>
<keyword evidence="2" id="KW-1185">Reference proteome</keyword>
<dbReference type="EMBL" id="JAWDGP010002984">
    <property type="protein sequence ID" value="KAK3778235.1"/>
    <property type="molecule type" value="Genomic_DNA"/>
</dbReference>
<name>A0AAE0ZZ60_9GAST</name>
<protein>
    <submittedName>
        <fullName evidence="1">Uncharacterized protein</fullName>
    </submittedName>
</protein>
<accession>A0AAE0ZZ60</accession>
<evidence type="ECO:0000313" key="2">
    <source>
        <dbReference type="Proteomes" id="UP001283361"/>
    </source>
</evidence>
<comment type="caution">
    <text evidence="1">The sequence shown here is derived from an EMBL/GenBank/DDBJ whole genome shotgun (WGS) entry which is preliminary data.</text>
</comment>